<feature type="transmembrane region" description="Helical" evidence="6">
    <location>
        <begin position="333"/>
        <end position="354"/>
    </location>
</feature>
<dbReference type="RefSeq" id="WP_061139604.1">
    <property type="nucleotide sequence ID" value="NZ_CP031778.1"/>
</dbReference>
<dbReference type="Pfam" id="PF01943">
    <property type="entry name" value="Polysacc_synt"/>
    <property type="match status" value="1"/>
</dbReference>
<accession>A0A9X7LZY7</accession>
<comment type="subcellular location">
    <subcellularLocation>
        <location evidence="1">Cell membrane</location>
        <topology evidence="1">Multi-pass membrane protein</topology>
    </subcellularLocation>
</comment>
<feature type="transmembrane region" description="Helical" evidence="6">
    <location>
        <begin position="92"/>
        <end position="112"/>
    </location>
</feature>
<reference evidence="7" key="2">
    <citation type="submission" date="2020-08" db="EMBL/GenBank/DDBJ databases">
        <title>Fungal Genomes of the International Space Station.</title>
        <authorList>
            <person name="Seuylemezian A."/>
            <person name="Singh N.K."/>
            <person name="Wood J."/>
            <person name="Venkateswaran K."/>
        </authorList>
    </citation>
    <scope>NUCLEOTIDE SEQUENCE</scope>
    <source>
        <strain evidence="7">I2-B2</strain>
    </source>
</reference>
<proteinExistence type="predicted"/>
<reference evidence="8 9" key="1">
    <citation type="journal article" date="2019" name="Ecotoxicol. Environ. Saf.">
        <title>Microbial characterization of heavy metal resistant bacterial strains isolated from an electroplating wastewater treatment plant.</title>
        <authorList>
            <person name="Cai X."/>
            <person name="Zheng X."/>
            <person name="Zhang D."/>
            <person name="Iqbal W."/>
            <person name="Liu C."/>
            <person name="Yang B."/>
            <person name="Zhao X."/>
            <person name="Lu X."/>
            <person name="Mao Y."/>
        </authorList>
    </citation>
    <scope>NUCLEOTIDE SEQUENCE [LARGE SCALE GENOMIC DNA]</scope>
    <source>
        <strain evidence="8 9">Co1-1</strain>
    </source>
</reference>
<protein>
    <submittedName>
        <fullName evidence="7">Oligosaccharide flippase family protein</fullName>
    </submittedName>
</protein>
<keyword evidence="3 6" id="KW-0812">Transmembrane</keyword>
<feature type="transmembrane region" description="Helical" evidence="6">
    <location>
        <begin position="392"/>
        <end position="414"/>
    </location>
</feature>
<feature type="transmembrane region" description="Helical" evidence="6">
    <location>
        <begin position="366"/>
        <end position="386"/>
    </location>
</feature>
<feature type="transmembrane region" description="Helical" evidence="6">
    <location>
        <begin position="182"/>
        <end position="205"/>
    </location>
</feature>
<evidence type="ECO:0000313" key="9">
    <source>
        <dbReference type="Proteomes" id="UP000321735"/>
    </source>
</evidence>
<keyword evidence="2" id="KW-1003">Cell membrane</keyword>
<dbReference type="PANTHER" id="PTHR30250:SF11">
    <property type="entry name" value="O-ANTIGEN TRANSPORTER-RELATED"/>
    <property type="match status" value="1"/>
</dbReference>
<dbReference type="AlphaFoldDB" id="A0A9X7LZY7"/>
<evidence type="ECO:0000313" key="8">
    <source>
        <dbReference type="EMBL" id="QDZ76279.1"/>
    </source>
</evidence>
<gene>
    <name evidence="8" type="ORF">D0437_25710</name>
    <name evidence="7" type="ORF">H7U08_20880</name>
</gene>
<feature type="transmembrane region" description="Helical" evidence="6">
    <location>
        <begin position="124"/>
        <end position="144"/>
    </location>
</feature>
<evidence type="ECO:0000256" key="5">
    <source>
        <dbReference type="ARBA" id="ARBA00023136"/>
    </source>
</evidence>
<keyword evidence="5 6" id="KW-0472">Membrane</keyword>
<evidence type="ECO:0000256" key="2">
    <source>
        <dbReference type="ARBA" id="ARBA00022475"/>
    </source>
</evidence>
<feature type="transmembrane region" description="Helical" evidence="6">
    <location>
        <begin position="304"/>
        <end position="327"/>
    </location>
</feature>
<evidence type="ECO:0000256" key="3">
    <source>
        <dbReference type="ARBA" id="ARBA00022692"/>
    </source>
</evidence>
<dbReference type="Proteomes" id="UP000321735">
    <property type="component" value="Chromosome"/>
</dbReference>
<feature type="transmembrane region" description="Helical" evidence="6">
    <location>
        <begin position="20"/>
        <end position="41"/>
    </location>
</feature>
<sequence>MKSLKVNLNKYVNHSLFKNLSIVFLESIITKALSFISILILSRQLGPEDYGKYSFVFVTVAFCSAFFDFGMENTAVRFSARDKGKMQSIFGLYFFTKIIITATVVTGLILFGSHIFSSQGKDEIIQYIPYLIVGYIGESLLFVNDTYLQAIQKFKLRAFINIFRYSILILIVLSLLLNNMLLLKYVFILYFIPIIISLPFVFKYFKFIKIYFSSKFPRKLLKEIMHYEKWMLMISIPNNVLGRIDFFMISIWVTYEQIGIYNAAFQLSAIVSFLPFAFGKVMLPTMSELDEKEVVRKTKQIIKPTLIVSFLMLCMVPLVPLIVPFFLGEKYLGAVSILQVMLISAILGFIIVPIEQAIYSLGKPMFITIGKYIQMGGIIILIFLTVPYFGVIWAAISVVLARLLYSIILIKMYLNYKNKYILNENK</sequence>
<dbReference type="PANTHER" id="PTHR30250">
    <property type="entry name" value="PST FAMILY PREDICTED COLANIC ACID TRANSPORTER"/>
    <property type="match status" value="1"/>
</dbReference>
<evidence type="ECO:0000256" key="1">
    <source>
        <dbReference type="ARBA" id="ARBA00004651"/>
    </source>
</evidence>
<organism evidence="8 9">
    <name type="scientific">Bacillus cereus</name>
    <dbReference type="NCBI Taxonomy" id="1396"/>
    <lineage>
        <taxon>Bacteria</taxon>
        <taxon>Bacillati</taxon>
        <taxon>Bacillota</taxon>
        <taxon>Bacilli</taxon>
        <taxon>Bacillales</taxon>
        <taxon>Bacillaceae</taxon>
        <taxon>Bacillus</taxon>
        <taxon>Bacillus cereus group</taxon>
    </lineage>
</organism>
<feature type="transmembrane region" description="Helical" evidence="6">
    <location>
        <begin position="53"/>
        <end position="71"/>
    </location>
</feature>
<dbReference type="EMBL" id="CP031778">
    <property type="protein sequence ID" value="QDZ76279.1"/>
    <property type="molecule type" value="Genomic_DNA"/>
</dbReference>
<evidence type="ECO:0000256" key="6">
    <source>
        <dbReference type="SAM" id="Phobius"/>
    </source>
</evidence>
<dbReference type="Proteomes" id="UP001197806">
    <property type="component" value="Unassembled WGS sequence"/>
</dbReference>
<feature type="transmembrane region" description="Helical" evidence="6">
    <location>
        <begin position="156"/>
        <end position="176"/>
    </location>
</feature>
<dbReference type="GO" id="GO:0005886">
    <property type="term" value="C:plasma membrane"/>
    <property type="evidence" value="ECO:0007669"/>
    <property type="project" value="UniProtKB-SubCell"/>
</dbReference>
<evidence type="ECO:0000256" key="4">
    <source>
        <dbReference type="ARBA" id="ARBA00022989"/>
    </source>
</evidence>
<keyword evidence="4 6" id="KW-1133">Transmembrane helix</keyword>
<dbReference type="EMBL" id="JACLPZ010000024">
    <property type="protein sequence ID" value="MBY0038968.1"/>
    <property type="molecule type" value="Genomic_DNA"/>
</dbReference>
<evidence type="ECO:0000313" key="7">
    <source>
        <dbReference type="EMBL" id="MBY0038968.1"/>
    </source>
</evidence>
<dbReference type="InterPro" id="IPR050833">
    <property type="entry name" value="Poly_Biosynth_Transport"/>
</dbReference>
<dbReference type="InterPro" id="IPR002797">
    <property type="entry name" value="Polysacc_synth"/>
</dbReference>
<name>A0A9X7LZY7_BACCE</name>